<accession>A0ABW1RA58</accession>
<protein>
    <submittedName>
        <fullName evidence="2">Helix-turn-helix transcriptional regulator</fullName>
    </submittedName>
</protein>
<dbReference type="InterPro" id="IPR010982">
    <property type="entry name" value="Lambda_DNA-bd_dom_sf"/>
</dbReference>
<feature type="domain" description="HTH cro/C1-type" evidence="1">
    <location>
        <begin position="37"/>
        <end position="89"/>
    </location>
</feature>
<dbReference type="EMBL" id="JBHSSL010000018">
    <property type="protein sequence ID" value="MFC6169351.1"/>
    <property type="molecule type" value="Genomic_DNA"/>
</dbReference>
<evidence type="ECO:0000313" key="2">
    <source>
        <dbReference type="EMBL" id="MFC6169351.1"/>
    </source>
</evidence>
<sequence length="114" mass="12630">MSRNSAAIKRRLAESAEFKTAFTNEQTKLDLADLLFELRAQTGLNQTDFAKKVHKSRSTIARIEAATMEPSFSLLTDIAQALDKRVEVRLVNAAPAVKSALSSALNLHIYKLLK</sequence>
<keyword evidence="3" id="KW-1185">Reference proteome</keyword>
<evidence type="ECO:0000259" key="1">
    <source>
        <dbReference type="PROSITE" id="PS50943"/>
    </source>
</evidence>
<dbReference type="CDD" id="cd00093">
    <property type="entry name" value="HTH_XRE"/>
    <property type="match status" value="1"/>
</dbReference>
<dbReference type="Pfam" id="PF01381">
    <property type="entry name" value="HTH_3"/>
    <property type="match status" value="1"/>
</dbReference>
<dbReference type="SMART" id="SM00530">
    <property type="entry name" value="HTH_XRE"/>
    <property type="match status" value="1"/>
</dbReference>
<dbReference type="SUPFAM" id="SSF47413">
    <property type="entry name" value="lambda repressor-like DNA-binding domains"/>
    <property type="match status" value="1"/>
</dbReference>
<organism evidence="2 3">
    <name type="scientific">Loigolactobacillus jiayinensis</name>
    <dbReference type="NCBI Taxonomy" id="2486016"/>
    <lineage>
        <taxon>Bacteria</taxon>
        <taxon>Bacillati</taxon>
        <taxon>Bacillota</taxon>
        <taxon>Bacilli</taxon>
        <taxon>Lactobacillales</taxon>
        <taxon>Lactobacillaceae</taxon>
        <taxon>Loigolactobacillus</taxon>
    </lineage>
</organism>
<dbReference type="PROSITE" id="PS50943">
    <property type="entry name" value="HTH_CROC1"/>
    <property type="match status" value="1"/>
</dbReference>
<dbReference type="Gene3D" id="1.10.260.40">
    <property type="entry name" value="lambda repressor-like DNA-binding domains"/>
    <property type="match status" value="1"/>
</dbReference>
<gene>
    <name evidence="2" type="ORF">ACFQGP_02020</name>
</gene>
<reference evidence="3" key="1">
    <citation type="journal article" date="2019" name="Int. J. Syst. Evol. Microbiol.">
        <title>The Global Catalogue of Microorganisms (GCM) 10K type strain sequencing project: providing services to taxonomists for standard genome sequencing and annotation.</title>
        <authorList>
            <consortium name="The Broad Institute Genomics Platform"/>
            <consortium name="The Broad Institute Genome Sequencing Center for Infectious Disease"/>
            <person name="Wu L."/>
            <person name="Ma J."/>
        </authorList>
    </citation>
    <scope>NUCLEOTIDE SEQUENCE [LARGE SCALE GENOMIC DNA]</scope>
    <source>
        <strain evidence="3">CCM 8904</strain>
    </source>
</reference>
<evidence type="ECO:0000313" key="3">
    <source>
        <dbReference type="Proteomes" id="UP001596289"/>
    </source>
</evidence>
<dbReference type="InterPro" id="IPR001387">
    <property type="entry name" value="Cro/C1-type_HTH"/>
</dbReference>
<dbReference type="Proteomes" id="UP001596289">
    <property type="component" value="Unassembled WGS sequence"/>
</dbReference>
<proteinExistence type="predicted"/>
<dbReference type="RefSeq" id="WP_125553112.1">
    <property type="nucleotide sequence ID" value="NZ_JBHSSL010000018.1"/>
</dbReference>
<comment type="caution">
    <text evidence="2">The sequence shown here is derived from an EMBL/GenBank/DDBJ whole genome shotgun (WGS) entry which is preliminary data.</text>
</comment>
<name>A0ABW1RA58_9LACO</name>